<keyword evidence="9" id="KW-1133">Transmembrane helix</keyword>
<dbReference type="PANTHER" id="PTHR24067">
    <property type="entry name" value="UBIQUITIN-CONJUGATING ENZYME E2"/>
    <property type="match status" value="1"/>
</dbReference>
<dbReference type="AlphaFoldDB" id="A0AAE9IVJ0"/>
<evidence type="ECO:0000256" key="10">
    <source>
        <dbReference type="ARBA" id="ARBA00023136"/>
    </source>
</evidence>
<keyword evidence="3" id="KW-0808">Transferase</keyword>
<dbReference type="FunFam" id="3.10.110.10:FF:000023">
    <property type="entry name" value="Ubiquitin-conjugating enzyme E2 J2"/>
    <property type="match status" value="1"/>
</dbReference>
<keyword evidence="6" id="KW-0833">Ubl conjugation pathway</keyword>
<dbReference type="GO" id="GO:0061631">
    <property type="term" value="F:ubiquitin conjugating enzyme activity"/>
    <property type="evidence" value="ECO:0007669"/>
    <property type="project" value="UniProtKB-EC"/>
</dbReference>
<dbReference type="InterPro" id="IPR016135">
    <property type="entry name" value="UBQ-conjugating_enzyme/RWD"/>
</dbReference>
<evidence type="ECO:0000256" key="9">
    <source>
        <dbReference type="ARBA" id="ARBA00022989"/>
    </source>
</evidence>
<sequence length="298" mass="34258">MLRDPSRPSPFLYFLSATHPVHFARFSPIDPSLFFYFDQKMPSEVPTVAFQRLKKDYQRLLKEPVPYMKAAPLESNILEWRYIIIGAPKTPYEGGIYHGKLLFPKDFPFKPPAILMLTPSGRFQVNTRLCLSISDYHPDTWNPAWTVSTIITGLMSFMNDNQPTLGSLNSSESERRLLAKKSKAFNIKDKVFCTMFPEEAQEIRDDIQKMNQEELDSIKDEETAIRNRRRGDASRGVPRLSALLSNMMMIAGVALLANQQVFTDNIPHLLLFSCHHPLFLKSLCDFQFHVPESIISFH</sequence>
<evidence type="ECO:0000256" key="4">
    <source>
        <dbReference type="ARBA" id="ARBA00022692"/>
    </source>
</evidence>
<comment type="function">
    <text evidence="11">Catalyzes the covalent attachment of ubiquitin to other proteins. Seems to function in the selective degradation of misfolded membrane proteins from the endoplasmic reticulum (ERAD). In cooperation with the GATOR2 complex, catalyzes 'Lys-6'-linked ubiquitination of NPRL2.</text>
</comment>
<evidence type="ECO:0000313" key="15">
    <source>
        <dbReference type="Proteomes" id="UP000827892"/>
    </source>
</evidence>
<dbReference type="GO" id="GO:0005524">
    <property type="term" value="F:ATP binding"/>
    <property type="evidence" value="ECO:0007669"/>
    <property type="project" value="UniProtKB-KW"/>
</dbReference>
<dbReference type="Pfam" id="PF00179">
    <property type="entry name" value="UQ_con"/>
    <property type="match status" value="1"/>
</dbReference>
<keyword evidence="4" id="KW-0812">Transmembrane</keyword>
<evidence type="ECO:0000256" key="8">
    <source>
        <dbReference type="ARBA" id="ARBA00022840"/>
    </source>
</evidence>
<dbReference type="SUPFAM" id="SSF54495">
    <property type="entry name" value="UBC-like"/>
    <property type="match status" value="1"/>
</dbReference>
<evidence type="ECO:0000313" key="14">
    <source>
        <dbReference type="EMBL" id="ULU07823.1"/>
    </source>
</evidence>
<evidence type="ECO:0000256" key="7">
    <source>
        <dbReference type="ARBA" id="ARBA00022824"/>
    </source>
</evidence>
<keyword evidence="7" id="KW-0256">Endoplasmic reticulum</keyword>
<dbReference type="EC" id="2.3.2.23" evidence="2"/>
<evidence type="ECO:0000256" key="5">
    <source>
        <dbReference type="ARBA" id="ARBA00022741"/>
    </source>
</evidence>
<name>A0AAE9IVJ0_CAEBR</name>
<protein>
    <recommendedName>
        <fullName evidence="12">Ubiquitin-conjugating enzyme E2 J2</fullName>
        <ecNumber evidence="2">2.3.2.23</ecNumber>
    </recommendedName>
</protein>
<organism evidence="14 15">
    <name type="scientific">Caenorhabditis briggsae</name>
    <dbReference type="NCBI Taxonomy" id="6238"/>
    <lineage>
        <taxon>Eukaryota</taxon>
        <taxon>Metazoa</taxon>
        <taxon>Ecdysozoa</taxon>
        <taxon>Nematoda</taxon>
        <taxon>Chromadorea</taxon>
        <taxon>Rhabditida</taxon>
        <taxon>Rhabditina</taxon>
        <taxon>Rhabditomorpha</taxon>
        <taxon>Rhabditoidea</taxon>
        <taxon>Rhabditidae</taxon>
        <taxon>Peloderinae</taxon>
        <taxon>Caenorhabditis</taxon>
    </lineage>
</organism>
<keyword evidence="5" id="KW-0547">Nucleotide-binding</keyword>
<comment type="subcellular location">
    <subcellularLocation>
        <location evidence="1">Endoplasmic reticulum membrane</location>
    </subcellularLocation>
</comment>
<proteinExistence type="predicted"/>
<dbReference type="SMART" id="SM00212">
    <property type="entry name" value="UBCc"/>
    <property type="match status" value="1"/>
</dbReference>
<dbReference type="InterPro" id="IPR000608">
    <property type="entry name" value="UBC"/>
</dbReference>
<reference evidence="14 15" key="1">
    <citation type="submission" date="2022-05" db="EMBL/GenBank/DDBJ databases">
        <title>Chromosome-level reference genomes for two strains of Caenorhabditis briggsae: an improved platform for comparative genomics.</title>
        <authorList>
            <person name="Stevens L."/>
            <person name="Andersen E.C."/>
        </authorList>
    </citation>
    <scope>NUCLEOTIDE SEQUENCE [LARGE SCALE GENOMIC DNA]</scope>
    <source>
        <strain evidence="14">QX1410_ONT</strain>
        <tissue evidence="14">Whole-organism</tissue>
    </source>
</reference>
<gene>
    <name evidence="14" type="ORF">L3Y34_019093</name>
</gene>
<feature type="domain" description="UBC core" evidence="13">
    <location>
        <begin position="48"/>
        <end position="198"/>
    </location>
</feature>
<evidence type="ECO:0000256" key="1">
    <source>
        <dbReference type="ARBA" id="ARBA00004586"/>
    </source>
</evidence>
<evidence type="ECO:0000256" key="6">
    <source>
        <dbReference type="ARBA" id="ARBA00022786"/>
    </source>
</evidence>
<evidence type="ECO:0000256" key="3">
    <source>
        <dbReference type="ARBA" id="ARBA00022679"/>
    </source>
</evidence>
<dbReference type="PROSITE" id="PS50127">
    <property type="entry name" value="UBC_2"/>
    <property type="match status" value="1"/>
</dbReference>
<evidence type="ECO:0000256" key="2">
    <source>
        <dbReference type="ARBA" id="ARBA00012486"/>
    </source>
</evidence>
<dbReference type="Proteomes" id="UP000827892">
    <property type="component" value="Chromosome II"/>
</dbReference>
<evidence type="ECO:0000259" key="13">
    <source>
        <dbReference type="PROSITE" id="PS50127"/>
    </source>
</evidence>
<dbReference type="Gene3D" id="3.10.110.10">
    <property type="entry name" value="Ubiquitin Conjugating Enzyme"/>
    <property type="match status" value="1"/>
</dbReference>
<dbReference type="EMBL" id="CP090892">
    <property type="protein sequence ID" value="ULU07823.1"/>
    <property type="molecule type" value="Genomic_DNA"/>
</dbReference>
<evidence type="ECO:0000256" key="12">
    <source>
        <dbReference type="ARBA" id="ARBA00073320"/>
    </source>
</evidence>
<dbReference type="GO" id="GO:0032446">
    <property type="term" value="P:protein modification by small protein conjugation"/>
    <property type="evidence" value="ECO:0007669"/>
    <property type="project" value="UniProtKB-ARBA"/>
</dbReference>
<dbReference type="CDD" id="cd23799">
    <property type="entry name" value="UBCc_UBE2J"/>
    <property type="match status" value="1"/>
</dbReference>
<evidence type="ECO:0000256" key="11">
    <source>
        <dbReference type="ARBA" id="ARBA00054775"/>
    </source>
</evidence>
<keyword evidence="10" id="KW-0472">Membrane</keyword>
<dbReference type="InterPro" id="IPR050113">
    <property type="entry name" value="Ub_conjugating_enzyme"/>
</dbReference>
<dbReference type="GO" id="GO:0005789">
    <property type="term" value="C:endoplasmic reticulum membrane"/>
    <property type="evidence" value="ECO:0007669"/>
    <property type="project" value="UniProtKB-SubCell"/>
</dbReference>
<accession>A0AAE9IVJ0</accession>
<keyword evidence="8" id="KW-0067">ATP-binding</keyword>